<dbReference type="Proteomes" id="UP000799755">
    <property type="component" value="Unassembled WGS sequence"/>
</dbReference>
<keyword evidence="2" id="KW-1185">Reference proteome</keyword>
<name>A0ACB6QNB0_9PLEO</name>
<evidence type="ECO:0000313" key="1">
    <source>
        <dbReference type="EMBL" id="KAF2468499.1"/>
    </source>
</evidence>
<reference evidence="1" key="1">
    <citation type="journal article" date="2020" name="Stud. Mycol.">
        <title>101 Dothideomycetes genomes: a test case for predicting lifestyles and emergence of pathogens.</title>
        <authorList>
            <person name="Haridas S."/>
            <person name="Albert R."/>
            <person name="Binder M."/>
            <person name="Bloem J."/>
            <person name="Labutti K."/>
            <person name="Salamov A."/>
            <person name="Andreopoulos B."/>
            <person name="Baker S."/>
            <person name="Barry K."/>
            <person name="Bills G."/>
            <person name="Bluhm B."/>
            <person name="Cannon C."/>
            <person name="Castanera R."/>
            <person name="Culley D."/>
            <person name="Daum C."/>
            <person name="Ezra D."/>
            <person name="Gonzalez J."/>
            <person name="Henrissat B."/>
            <person name="Kuo A."/>
            <person name="Liang C."/>
            <person name="Lipzen A."/>
            <person name="Lutzoni F."/>
            <person name="Magnuson J."/>
            <person name="Mondo S."/>
            <person name="Nolan M."/>
            <person name="Ohm R."/>
            <person name="Pangilinan J."/>
            <person name="Park H.-J."/>
            <person name="Ramirez L."/>
            <person name="Alfaro M."/>
            <person name="Sun H."/>
            <person name="Tritt A."/>
            <person name="Yoshinaga Y."/>
            <person name="Zwiers L.-H."/>
            <person name="Turgeon B."/>
            <person name="Goodwin S."/>
            <person name="Spatafora J."/>
            <person name="Crous P."/>
            <person name="Grigoriev I."/>
        </authorList>
    </citation>
    <scope>NUCLEOTIDE SEQUENCE</scope>
    <source>
        <strain evidence="1">ATCC 200398</strain>
    </source>
</reference>
<evidence type="ECO:0000313" key="2">
    <source>
        <dbReference type="Proteomes" id="UP000799755"/>
    </source>
</evidence>
<gene>
    <name evidence="1" type="ORF">BDR25DRAFT_394765</name>
</gene>
<comment type="caution">
    <text evidence="1">The sequence shown here is derived from an EMBL/GenBank/DDBJ whole genome shotgun (WGS) entry which is preliminary data.</text>
</comment>
<protein>
    <submittedName>
        <fullName evidence="1">Uncharacterized protein</fullName>
    </submittedName>
</protein>
<dbReference type="EMBL" id="MU003515">
    <property type="protein sequence ID" value="KAF2468499.1"/>
    <property type="molecule type" value="Genomic_DNA"/>
</dbReference>
<organism evidence="1 2">
    <name type="scientific">Lindgomyces ingoldianus</name>
    <dbReference type="NCBI Taxonomy" id="673940"/>
    <lineage>
        <taxon>Eukaryota</taxon>
        <taxon>Fungi</taxon>
        <taxon>Dikarya</taxon>
        <taxon>Ascomycota</taxon>
        <taxon>Pezizomycotina</taxon>
        <taxon>Dothideomycetes</taxon>
        <taxon>Pleosporomycetidae</taxon>
        <taxon>Pleosporales</taxon>
        <taxon>Lindgomycetaceae</taxon>
        <taxon>Lindgomyces</taxon>
    </lineage>
</organism>
<proteinExistence type="predicted"/>
<sequence length="367" mass="41604">MEARLGLSVACCVPLPRNFELSAQDEGLHYGYATGRILYGSQLDFLAGVTISLLDPQVAESDFSNHRSIIGKPQPKVQPVLQSHSPTTQHQPHRTRKMLTPQKPDRMRRKNLTLLPLASYLQPTVVPPTFFVEIDENCLFLPERAVNAESNFGRTLPNMQDSLQSMLCAHCFTWMLIVHAAVRRLGETLLVIVGCSFREIREIYLLFFFPNIFCIDTRGQLCMHDRISVKRHSVLKTRCLTRHGEVEVHSFPKASPPAIYSFITAVVFPPPPKFRDISAIPWRCMTASFPYSINPPAYFLCFLSLGALRHLCSAANQAYLFIGILMGRHINAIESQWTKSETIKPTELQLIMHTFASFANPDSQKYR</sequence>
<accession>A0ACB6QNB0</accession>